<keyword evidence="2" id="KW-0378">Hydrolase</keyword>
<dbReference type="GO" id="GO:0008094">
    <property type="term" value="F:ATP-dependent activity, acting on DNA"/>
    <property type="evidence" value="ECO:0007669"/>
    <property type="project" value="TreeGrafter"/>
</dbReference>
<dbReference type="PANTHER" id="PTHR45626">
    <property type="entry name" value="TRANSCRIPTION TERMINATION FACTOR 2-RELATED"/>
    <property type="match status" value="1"/>
</dbReference>
<dbReference type="InterPro" id="IPR038718">
    <property type="entry name" value="SNF2-like_sf"/>
</dbReference>
<dbReference type="SUPFAM" id="SSF52540">
    <property type="entry name" value="P-loop containing nucleoside triphosphate hydrolases"/>
    <property type="match status" value="1"/>
</dbReference>
<dbReference type="InterPro" id="IPR014001">
    <property type="entry name" value="Helicase_ATP-bd"/>
</dbReference>
<dbReference type="Pfam" id="PF00176">
    <property type="entry name" value="SNF2-rel_dom"/>
    <property type="match status" value="1"/>
</dbReference>
<dbReference type="SMART" id="SM00487">
    <property type="entry name" value="DEXDc"/>
    <property type="match status" value="1"/>
</dbReference>
<protein>
    <recommendedName>
        <fullName evidence="5">Helicase ATP-binding domain-containing protein</fullName>
    </recommendedName>
</protein>
<dbReference type="InterPro" id="IPR027417">
    <property type="entry name" value="P-loop_NTPase"/>
</dbReference>
<reference evidence="6" key="1">
    <citation type="submission" date="2019-05" db="EMBL/GenBank/DDBJ databases">
        <title>The de novo reference genome and transcriptome assemblies of the wild tomato species Solanum chilense.</title>
        <authorList>
            <person name="Stam R."/>
            <person name="Nosenko T."/>
            <person name="Hoerger A.C."/>
            <person name="Stephan W."/>
            <person name="Seidel M.A."/>
            <person name="Kuhn J.M.M."/>
            <person name="Haberer G."/>
            <person name="Tellier A."/>
        </authorList>
    </citation>
    <scope>NUCLEOTIDE SEQUENCE</scope>
    <source>
        <tissue evidence="6">Mature leaves</tissue>
    </source>
</reference>
<dbReference type="PANTHER" id="PTHR45626:SF30">
    <property type="entry name" value="HELICASE ATP-BINDING DOMAIN-CONTAINING PROTEIN"/>
    <property type="match status" value="1"/>
</dbReference>
<dbReference type="CDD" id="cd18008">
    <property type="entry name" value="DEXDc_SHPRH-like"/>
    <property type="match status" value="1"/>
</dbReference>
<dbReference type="GO" id="GO:0016787">
    <property type="term" value="F:hydrolase activity"/>
    <property type="evidence" value="ECO:0007669"/>
    <property type="project" value="UniProtKB-KW"/>
</dbReference>
<dbReference type="Gene3D" id="3.40.50.10810">
    <property type="entry name" value="Tandem AAA-ATPase domain"/>
    <property type="match status" value="1"/>
</dbReference>
<proteinExistence type="predicted"/>
<dbReference type="InterPro" id="IPR050628">
    <property type="entry name" value="SNF2_RAD54_helicase_TF"/>
</dbReference>
<keyword evidence="3" id="KW-0067">ATP-binding</keyword>
<keyword evidence="1" id="KW-0547">Nucleotide-binding</keyword>
<dbReference type="GO" id="GO:0005524">
    <property type="term" value="F:ATP binding"/>
    <property type="evidence" value="ECO:0007669"/>
    <property type="project" value="UniProtKB-KW"/>
</dbReference>
<dbReference type="GO" id="GO:0006289">
    <property type="term" value="P:nucleotide-excision repair"/>
    <property type="evidence" value="ECO:0007669"/>
    <property type="project" value="TreeGrafter"/>
</dbReference>
<keyword evidence="4" id="KW-1133">Transmembrane helix</keyword>
<comment type="caution">
    <text evidence="6">The sequence shown here is derived from an EMBL/GenBank/DDBJ whole genome shotgun (WGS) entry which is preliminary data.</text>
</comment>
<sequence>IWEEENNRWMEENHTLYLDHFIQNEFMSKIAKQPSDLIIPLLRYQKEWLAWALNQEESTARGGILADDMGMGKTIQAMALVLVKREMGQAFSDYNLLSPSPYMLPPVKGTLVICPVVALIQWVSEIGRFTTVGSNKVLVYHGANREKDMDKFAEYDFVITTYSTIETENRKNIMILHSMKWNRIILDEHVTDFCISVTLRKDSLDANEEDYYISLREESRLKFYAHAIYFCHYLCNYYLACLKVILAFLLLSISYLWLFHIKFVLTTCIMVLFFNVVFFWSLDYILA</sequence>
<keyword evidence="4" id="KW-0472">Membrane</keyword>
<dbReference type="AlphaFoldDB" id="A0A6N2AMR3"/>
<dbReference type="PROSITE" id="PS51192">
    <property type="entry name" value="HELICASE_ATP_BIND_1"/>
    <property type="match status" value="1"/>
</dbReference>
<evidence type="ECO:0000313" key="6">
    <source>
        <dbReference type="EMBL" id="TMW83777.1"/>
    </source>
</evidence>
<name>A0A6N2AMR3_SOLCI</name>
<evidence type="ECO:0000256" key="3">
    <source>
        <dbReference type="ARBA" id="ARBA00022840"/>
    </source>
</evidence>
<evidence type="ECO:0000259" key="5">
    <source>
        <dbReference type="PROSITE" id="PS51192"/>
    </source>
</evidence>
<dbReference type="EMBL" id="RXGB01010653">
    <property type="protein sequence ID" value="TMW83777.1"/>
    <property type="molecule type" value="Genomic_DNA"/>
</dbReference>
<feature type="non-terminal residue" evidence="6">
    <location>
        <position position="1"/>
    </location>
</feature>
<dbReference type="GO" id="GO:0005634">
    <property type="term" value="C:nucleus"/>
    <property type="evidence" value="ECO:0007669"/>
    <property type="project" value="TreeGrafter"/>
</dbReference>
<gene>
    <name evidence="6" type="ORF">EJD97_000752</name>
</gene>
<accession>A0A6N2AMR3</accession>
<evidence type="ECO:0000256" key="1">
    <source>
        <dbReference type="ARBA" id="ARBA00022741"/>
    </source>
</evidence>
<evidence type="ECO:0000256" key="2">
    <source>
        <dbReference type="ARBA" id="ARBA00022801"/>
    </source>
</evidence>
<feature type="transmembrane region" description="Helical" evidence="4">
    <location>
        <begin position="237"/>
        <end position="258"/>
    </location>
</feature>
<organism evidence="6">
    <name type="scientific">Solanum chilense</name>
    <name type="common">Tomato</name>
    <name type="synonym">Lycopersicon chilense</name>
    <dbReference type="NCBI Taxonomy" id="4083"/>
    <lineage>
        <taxon>Eukaryota</taxon>
        <taxon>Viridiplantae</taxon>
        <taxon>Streptophyta</taxon>
        <taxon>Embryophyta</taxon>
        <taxon>Tracheophyta</taxon>
        <taxon>Spermatophyta</taxon>
        <taxon>Magnoliopsida</taxon>
        <taxon>eudicotyledons</taxon>
        <taxon>Gunneridae</taxon>
        <taxon>Pentapetalae</taxon>
        <taxon>asterids</taxon>
        <taxon>lamiids</taxon>
        <taxon>Solanales</taxon>
        <taxon>Solanaceae</taxon>
        <taxon>Solanoideae</taxon>
        <taxon>Solaneae</taxon>
        <taxon>Solanum</taxon>
        <taxon>Solanum subgen. Lycopersicon</taxon>
    </lineage>
</organism>
<dbReference type="InterPro" id="IPR000330">
    <property type="entry name" value="SNF2_N"/>
</dbReference>
<evidence type="ECO:0000256" key="4">
    <source>
        <dbReference type="SAM" id="Phobius"/>
    </source>
</evidence>
<feature type="domain" description="Helicase ATP-binding" evidence="5">
    <location>
        <begin position="54"/>
        <end position="188"/>
    </location>
</feature>
<feature type="transmembrane region" description="Helical" evidence="4">
    <location>
        <begin position="263"/>
        <end position="282"/>
    </location>
</feature>
<keyword evidence="4" id="KW-0812">Transmembrane</keyword>